<dbReference type="EMBL" id="JAGKQM010000014">
    <property type="protein sequence ID" value="KAH0885821.1"/>
    <property type="molecule type" value="Genomic_DNA"/>
</dbReference>
<name>A0ABQ7ZZZ0_BRANA</name>
<dbReference type="Gene3D" id="3.80.10.10">
    <property type="entry name" value="Ribonuclease Inhibitor"/>
    <property type="match status" value="1"/>
</dbReference>
<comment type="caution">
    <text evidence="1">The sequence shown here is derived from an EMBL/GenBank/DDBJ whole genome shotgun (WGS) entry which is preliminary data.</text>
</comment>
<dbReference type="Proteomes" id="UP000824890">
    <property type="component" value="Unassembled WGS sequence"/>
</dbReference>
<evidence type="ECO:0000313" key="2">
    <source>
        <dbReference type="Proteomes" id="UP000824890"/>
    </source>
</evidence>
<keyword evidence="2" id="KW-1185">Reference proteome</keyword>
<protein>
    <submittedName>
        <fullName evidence="1">Uncharacterized protein</fullName>
    </submittedName>
</protein>
<accession>A0ABQ7ZZZ0</accession>
<sequence>WSLEELSLRSYDAVEIEPGLLATLGQHLGRLRKPEFSFNELLFDKEVVSILRGCKNLTGSVLLVSLNKSCVKLRNLDIADEVEAFVHKSQCLKKILVEENKITEAAPKWASIVALDSDVHW</sequence>
<proteinExistence type="predicted"/>
<evidence type="ECO:0000313" key="1">
    <source>
        <dbReference type="EMBL" id="KAH0885821.1"/>
    </source>
</evidence>
<feature type="non-terminal residue" evidence="1">
    <location>
        <position position="1"/>
    </location>
</feature>
<dbReference type="InterPro" id="IPR032675">
    <property type="entry name" value="LRR_dom_sf"/>
</dbReference>
<reference evidence="1 2" key="1">
    <citation type="submission" date="2021-05" db="EMBL/GenBank/DDBJ databases">
        <title>Genome Assembly of Synthetic Allotetraploid Brassica napus Reveals Homoeologous Exchanges between Subgenomes.</title>
        <authorList>
            <person name="Davis J.T."/>
        </authorList>
    </citation>
    <scope>NUCLEOTIDE SEQUENCE [LARGE SCALE GENOMIC DNA]</scope>
    <source>
        <strain evidence="2">cv. Da-Ae</strain>
        <tissue evidence="1">Seedling</tissue>
    </source>
</reference>
<gene>
    <name evidence="1" type="ORF">HID58_061917</name>
</gene>
<organism evidence="1 2">
    <name type="scientific">Brassica napus</name>
    <name type="common">Rape</name>
    <dbReference type="NCBI Taxonomy" id="3708"/>
    <lineage>
        <taxon>Eukaryota</taxon>
        <taxon>Viridiplantae</taxon>
        <taxon>Streptophyta</taxon>
        <taxon>Embryophyta</taxon>
        <taxon>Tracheophyta</taxon>
        <taxon>Spermatophyta</taxon>
        <taxon>Magnoliopsida</taxon>
        <taxon>eudicotyledons</taxon>
        <taxon>Gunneridae</taxon>
        <taxon>Pentapetalae</taxon>
        <taxon>rosids</taxon>
        <taxon>malvids</taxon>
        <taxon>Brassicales</taxon>
        <taxon>Brassicaceae</taxon>
        <taxon>Brassiceae</taxon>
        <taxon>Brassica</taxon>
    </lineage>
</organism>
<dbReference type="SUPFAM" id="SSF52047">
    <property type="entry name" value="RNI-like"/>
    <property type="match status" value="1"/>
</dbReference>